<dbReference type="PANTHER" id="PTHR11533">
    <property type="entry name" value="PROTEASE M1 ZINC METALLOPROTEASE"/>
    <property type="match status" value="1"/>
</dbReference>
<dbReference type="SUPFAM" id="SSF55486">
    <property type="entry name" value="Metalloproteases ('zincins'), catalytic domain"/>
    <property type="match status" value="1"/>
</dbReference>
<dbReference type="Pfam" id="PF17900">
    <property type="entry name" value="Peptidase_M1_N"/>
    <property type="match status" value="1"/>
</dbReference>
<keyword evidence="18" id="KW-1185">Reference proteome</keyword>
<dbReference type="CDD" id="cd09602">
    <property type="entry name" value="M1_APN"/>
    <property type="match status" value="1"/>
</dbReference>
<dbReference type="GO" id="GO:0005615">
    <property type="term" value="C:extracellular space"/>
    <property type="evidence" value="ECO:0007669"/>
    <property type="project" value="TreeGrafter"/>
</dbReference>
<evidence type="ECO:0000259" key="15">
    <source>
        <dbReference type="Pfam" id="PF11838"/>
    </source>
</evidence>
<dbReference type="FunFam" id="1.10.390.10:FF:000004">
    <property type="entry name" value="Aminopeptidase N"/>
    <property type="match status" value="1"/>
</dbReference>
<keyword evidence="10" id="KW-0862">Zinc</keyword>
<dbReference type="Proteomes" id="UP000199413">
    <property type="component" value="Unassembled WGS sequence"/>
</dbReference>
<feature type="domain" description="Peptidase M1 membrane alanine aminopeptidase" evidence="14">
    <location>
        <begin position="236"/>
        <end position="447"/>
    </location>
</feature>
<keyword evidence="8" id="KW-0479">Metal-binding</keyword>
<gene>
    <name evidence="17" type="ORF">GA0070624_6377</name>
</gene>
<dbReference type="GO" id="GO:0043171">
    <property type="term" value="P:peptide catabolic process"/>
    <property type="evidence" value="ECO:0007669"/>
    <property type="project" value="TreeGrafter"/>
</dbReference>
<dbReference type="GO" id="GO:0006508">
    <property type="term" value="P:proteolysis"/>
    <property type="evidence" value="ECO:0007669"/>
    <property type="project" value="UniProtKB-KW"/>
</dbReference>
<dbReference type="InterPro" id="IPR001930">
    <property type="entry name" value="Peptidase_M1"/>
</dbReference>
<evidence type="ECO:0000256" key="8">
    <source>
        <dbReference type="ARBA" id="ARBA00022723"/>
    </source>
</evidence>
<keyword evidence="9" id="KW-0378">Hydrolase</keyword>
<dbReference type="STRING" id="568872.GA0070624_6377"/>
<name>A0A1C6TB61_9ACTN</name>
<evidence type="ECO:0000256" key="12">
    <source>
        <dbReference type="ARBA" id="ARBA00029811"/>
    </source>
</evidence>
<keyword evidence="7" id="KW-0645">Protease</keyword>
<organism evidence="17 18">
    <name type="scientific">Micromonospora rhizosphaerae</name>
    <dbReference type="NCBI Taxonomy" id="568872"/>
    <lineage>
        <taxon>Bacteria</taxon>
        <taxon>Bacillati</taxon>
        <taxon>Actinomycetota</taxon>
        <taxon>Actinomycetes</taxon>
        <taxon>Micromonosporales</taxon>
        <taxon>Micromonosporaceae</taxon>
        <taxon>Micromonospora</taxon>
    </lineage>
</organism>
<evidence type="ECO:0000313" key="17">
    <source>
        <dbReference type="EMBL" id="SCL38897.1"/>
    </source>
</evidence>
<evidence type="ECO:0000256" key="2">
    <source>
        <dbReference type="ARBA" id="ARBA00001947"/>
    </source>
</evidence>
<dbReference type="EC" id="3.4.11.2" evidence="4"/>
<dbReference type="EMBL" id="FMHV01000002">
    <property type="protein sequence ID" value="SCL38897.1"/>
    <property type="molecule type" value="Genomic_DNA"/>
</dbReference>
<dbReference type="GO" id="GO:0070006">
    <property type="term" value="F:metalloaminopeptidase activity"/>
    <property type="evidence" value="ECO:0007669"/>
    <property type="project" value="TreeGrafter"/>
</dbReference>
<dbReference type="FunFam" id="2.60.40.1730:FF:000010">
    <property type="entry name" value="Putative aminopeptidase N"/>
    <property type="match status" value="1"/>
</dbReference>
<dbReference type="GO" id="GO:0016020">
    <property type="term" value="C:membrane"/>
    <property type="evidence" value="ECO:0007669"/>
    <property type="project" value="TreeGrafter"/>
</dbReference>
<dbReference type="SUPFAM" id="SSF63737">
    <property type="entry name" value="Leukotriene A4 hydrolase N-terminal domain"/>
    <property type="match status" value="1"/>
</dbReference>
<dbReference type="InterPro" id="IPR014782">
    <property type="entry name" value="Peptidase_M1_dom"/>
</dbReference>
<dbReference type="PANTHER" id="PTHR11533:SF174">
    <property type="entry name" value="PUROMYCIN-SENSITIVE AMINOPEPTIDASE-RELATED"/>
    <property type="match status" value="1"/>
</dbReference>
<feature type="domain" description="Aminopeptidase N-like N-terminal" evidence="16">
    <location>
        <begin position="102"/>
        <end position="195"/>
    </location>
</feature>
<dbReference type="InterPro" id="IPR027268">
    <property type="entry name" value="Peptidase_M4/M1_CTD_sf"/>
</dbReference>
<dbReference type="GO" id="GO:0005737">
    <property type="term" value="C:cytoplasm"/>
    <property type="evidence" value="ECO:0007669"/>
    <property type="project" value="TreeGrafter"/>
</dbReference>
<evidence type="ECO:0000256" key="7">
    <source>
        <dbReference type="ARBA" id="ARBA00022670"/>
    </source>
</evidence>
<evidence type="ECO:0000313" key="18">
    <source>
        <dbReference type="Proteomes" id="UP000199413"/>
    </source>
</evidence>
<dbReference type="InterPro" id="IPR050344">
    <property type="entry name" value="Peptidase_M1_aminopeptidases"/>
</dbReference>
<feature type="domain" description="ERAP1-like C-terminal" evidence="15">
    <location>
        <begin position="530"/>
        <end position="838"/>
    </location>
</feature>
<dbReference type="Gene3D" id="1.10.390.10">
    <property type="entry name" value="Neutral Protease Domain 2"/>
    <property type="match status" value="1"/>
</dbReference>
<dbReference type="NCBIfam" id="TIGR02412">
    <property type="entry name" value="pepN_strep_liv"/>
    <property type="match status" value="1"/>
</dbReference>
<evidence type="ECO:0000256" key="4">
    <source>
        <dbReference type="ARBA" id="ARBA00012564"/>
    </source>
</evidence>
<dbReference type="GO" id="GO:0016285">
    <property type="term" value="F:alanyl aminopeptidase activity"/>
    <property type="evidence" value="ECO:0007669"/>
    <property type="project" value="UniProtKB-EC"/>
</dbReference>
<dbReference type="GO" id="GO:0042277">
    <property type="term" value="F:peptide binding"/>
    <property type="evidence" value="ECO:0007669"/>
    <property type="project" value="TreeGrafter"/>
</dbReference>
<dbReference type="PRINTS" id="PR00756">
    <property type="entry name" value="ALADIPTASE"/>
</dbReference>
<dbReference type="Pfam" id="PF01433">
    <property type="entry name" value="Peptidase_M1"/>
    <property type="match status" value="1"/>
</dbReference>
<keyword evidence="6 17" id="KW-0031">Aminopeptidase</keyword>
<evidence type="ECO:0000256" key="11">
    <source>
        <dbReference type="ARBA" id="ARBA00023049"/>
    </source>
</evidence>
<evidence type="ECO:0000256" key="1">
    <source>
        <dbReference type="ARBA" id="ARBA00000098"/>
    </source>
</evidence>
<dbReference type="InterPro" id="IPR012778">
    <property type="entry name" value="Pept_M1_aminopeptidase"/>
</dbReference>
<evidence type="ECO:0000256" key="13">
    <source>
        <dbReference type="ARBA" id="ARBA00031533"/>
    </source>
</evidence>
<keyword evidence="11" id="KW-0482">Metalloprotease</keyword>
<dbReference type="AlphaFoldDB" id="A0A1C6TB61"/>
<dbReference type="Pfam" id="PF11838">
    <property type="entry name" value="ERAP1_C"/>
    <property type="match status" value="1"/>
</dbReference>
<dbReference type="InterPro" id="IPR045357">
    <property type="entry name" value="Aminopeptidase_N-like_N"/>
</dbReference>
<reference evidence="18" key="1">
    <citation type="submission" date="2016-06" db="EMBL/GenBank/DDBJ databases">
        <authorList>
            <person name="Varghese N."/>
            <person name="Submissions Spin"/>
        </authorList>
    </citation>
    <scope>NUCLEOTIDE SEQUENCE [LARGE SCALE GENOMIC DNA]</scope>
    <source>
        <strain evidence="18">DSM 45431</strain>
    </source>
</reference>
<sequence>MPGVRNLTQVEATERARLLDVIGYDISLDLSTAVQAEGRTFRSVTEIRFRCTEPGATTFVEVAAESVRSATLNGAPVDISGWSAEKGLTLSGLDAENTLVVDADFGYSNSGQGLHRTVDPVDGETYLYSQFETADAQRVFACFDQPDLKSVYTWHATVADHWQVVSNMPVERVEPAGEGLKTVHFAQSVRMSTYITALCAGPYHEVRDSHDGIDLGVFCRASMAPYLDSDDLFLITKQGFDFFHEKFGVPYPLPKYDQLWVPDFNAGAMENFGCVTHAEAHYLFRSQVTDFEYEQRANTILHELAHMWFGDLVTMRWWNDLWLNESFAEWASHWCNTHATRFRDAWTTFLSIRKNWGYRQDQLSSTHPVYCEMPDLEAVEVNFDGITYAKGASVLKQLVAYVGEEPFLAGLRAYFGKHAWGNATFDDLLAELETASGRELRKFAAQWLETAQVNTLRPEVTLGGDGMYQRVLIRQEAPAGHPTLRTHRIGVGLYDLADGRLVRRERIEVDVTGEQTELSTLHGKPAADVLLLNDDDLTYAKLRLDERSMATVVQHIAGFESSLARALCWTAAWDMTRDAELAARNYVALVLAGLPAETDINLVTATLRQAATTLTFYTDPAWTPTGWAELARTAKTALAKAEPGSGFQLAWARAYASATRSEEDLATLRGWLDGVEVPTGLAVDTELRWTVLAALVANGAAGAADVEAELGRDRTASGEREAAYAHALVPTAENKARVWAQLTGPEPLPNWRHRALLQGFAHPAQVELVRPYREKYFAAVDQVWASRDSEPAQEFAQLAYPAYLVEDDTVAATDAWLAGEGHPAPLRRLVAEGRDGVVRALKARAKDAQSA</sequence>
<evidence type="ECO:0000256" key="6">
    <source>
        <dbReference type="ARBA" id="ARBA00022438"/>
    </source>
</evidence>
<comment type="similarity">
    <text evidence="3">Belongs to the peptidase M1 family.</text>
</comment>
<evidence type="ECO:0000256" key="3">
    <source>
        <dbReference type="ARBA" id="ARBA00010136"/>
    </source>
</evidence>
<dbReference type="InterPro" id="IPR024571">
    <property type="entry name" value="ERAP1-like_C_dom"/>
</dbReference>
<comment type="catalytic activity">
    <reaction evidence="1">
        <text>Release of an N-terminal amino acid, Xaa-|-Yaa- from a peptide, amide or arylamide. Xaa is preferably Ala, but may be most amino acids including Pro (slow action). When a terminal hydrophobic residue is followed by a prolyl residue, the two may be released as an intact Xaa-Pro dipeptide.</text>
        <dbReference type="EC" id="3.4.11.2"/>
    </reaction>
</comment>
<protein>
    <recommendedName>
        <fullName evidence="5">Aminopeptidase N</fullName>
        <ecNumber evidence="4">3.4.11.2</ecNumber>
    </recommendedName>
    <alternativeName>
        <fullName evidence="12">Alanine aminopeptidase</fullName>
    </alternativeName>
    <alternativeName>
        <fullName evidence="13">Lysyl aminopeptidase</fullName>
    </alternativeName>
</protein>
<comment type="cofactor">
    <cofactor evidence="2">
        <name>Zn(2+)</name>
        <dbReference type="ChEBI" id="CHEBI:29105"/>
    </cofactor>
</comment>
<accession>A0A1C6TB61</accession>
<evidence type="ECO:0000256" key="10">
    <source>
        <dbReference type="ARBA" id="ARBA00022833"/>
    </source>
</evidence>
<dbReference type="GO" id="GO:0008270">
    <property type="term" value="F:zinc ion binding"/>
    <property type="evidence" value="ECO:0007669"/>
    <property type="project" value="InterPro"/>
</dbReference>
<evidence type="ECO:0000256" key="5">
    <source>
        <dbReference type="ARBA" id="ARBA00015611"/>
    </source>
</evidence>
<dbReference type="Gene3D" id="2.60.40.1730">
    <property type="entry name" value="tricorn interacting facor f3 domain"/>
    <property type="match status" value="1"/>
</dbReference>
<proteinExistence type="inferred from homology"/>
<evidence type="ECO:0000259" key="14">
    <source>
        <dbReference type="Pfam" id="PF01433"/>
    </source>
</evidence>
<dbReference type="InterPro" id="IPR042097">
    <property type="entry name" value="Aminopeptidase_N-like_N_sf"/>
</dbReference>
<evidence type="ECO:0000259" key="16">
    <source>
        <dbReference type="Pfam" id="PF17900"/>
    </source>
</evidence>
<evidence type="ECO:0000256" key="9">
    <source>
        <dbReference type="ARBA" id="ARBA00022801"/>
    </source>
</evidence>